<evidence type="ECO:0000256" key="2">
    <source>
        <dbReference type="ARBA" id="ARBA00005417"/>
    </source>
</evidence>
<comment type="similarity">
    <text evidence="2">Belongs to the ABC transporter superfamily.</text>
</comment>
<dbReference type="NCBIfam" id="TIGR01727">
    <property type="entry name" value="oligo_HPY"/>
    <property type="match status" value="1"/>
</dbReference>
<dbReference type="InterPro" id="IPR003439">
    <property type="entry name" value="ABC_transporter-like_ATP-bd"/>
</dbReference>
<evidence type="ECO:0000256" key="4">
    <source>
        <dbReference type="ARBA" id="ARBA00022475"/>
    </source>
</evidence>
<dbReference type="EMBL" id="QGNA01000004">
    <property type="protein sequence ID" value="PWS35589.1"/>
    <property type="molecule type" value="Genomic_DNA"/>
</dbReference>
<gene>
    <name evidence="10" type="ORF">DFH01_18510</name>
</gene>
<comment type="subcellular location">
    <subcellularLocation>
        <location evidence="1">Cell inner membrane</location>
        <topology evidence="1">Peripheral membrane protein</topology>
    </subcellularLocation>
</comment>
<keyword evidence="7" id="KW-0472">Membrane</keyword>
<name>A0A317FCB6_9PROT</name>
<dbReference type="PROSITE" id="PS00211">
    <property type="entry name" value="ABC_TRANSPORTER_1"/>
    <property type="match status" value="1"/>
</dbReference>
<dbReference type="AlphaFoldDB" id="A0A317FCB6"/>
<dbReference type="GO" id="GO:0015833">
    <property type="term" value="P:peptide transport"/>
    <property type="evidence" value="ECO:0007669"/>
    <property type="project" value="InterPro"/>
</dbReference>
<sequence>MVGRRLPGHGADPDGARPQHAGRRALRPAGSAPEGSRAVTPLLEVRDLHTHFIARDLDNRVRVARALNGVSFSLAPGRILGLVGETGAGKSLTALSVLGLLKPPARVVAGQALFEGRDLLALPPNELNALRGARIGLVVQSPKTSLDPLARIGAQLARVQRAHRPGLSEAAAQARAAEMLAAVGIPDPERRLRAWPHELSGGMAQRVLIALALVNEPTLLVADEPTTGLDVTVQAQILDLLRGLARARGIGAVIITHDLGVVAHYCDEAAVMFAGQVVEHGPVGPIFAAPAHPYTQALIAATPERLQLRARRPSGSPPNLYALPEGCLYRDRCPRAEARCATPPPDVALQGGHAARCHFAGTIAA</sequence>
<dbReference type="InterPro" id="IPR027417">
    <property type="entry name" value="P-loop_NTPase"/>
</dbReference>
<dbReference type="PROSITE" id="PS50893">
    <property type="entry name" value="ABC_TRANSPORTER_2"/>
    <property type="match status" value="1"/>
</dbReference>
<dbReference type="SUPFAM" id="SSF52540">
    <property type="entry name" value="P-loop containing nucleoside triphosphate hydrolases"/>
    <property type="match status" value="1"/>
</dbReference>
<accession>A0A317FCB6</accession>
<dbReference type="InterPro" id="IPR050388">
    <property type="entry name" value="ABC_Ni/Peptide_Import"/>
</dbReference>
<keyword evidence="4" id="KW-1003">Cell membrane</keyword>
<dbReference type="GO" id="GO:0055085">
    <property type="term" value="P:transmembrane transport"/>
    <property type="evidence" value="ECO:0007669"/>
    <property type="project" value="UniProtKB-ARBA"/>
</dbReference>
<evidence type="ECO:0000256" key="8">
    <source>
        <dbReference type="SAM" id="MobiDB-lite"/>
    </source>
</evidence>
<dbReference type="PANTHER" id="PTHR43297:SF2">
    <property type="entry name" value="DIPEPTIDE TRANSPORT ATP-BINDING PROTEIN DPPD"/>
    <property type="match status" value="1"/>
</dbReference>
<keyword evidence="3" id="KW-0813">Transport</keyword>
<evidence type="ECO:0000256" key="1">
    <source>
        <dbReference type="ARBA" id="ARBA00004417"/>
    </source>
</evidence>
<dbReference type="SMART" id="SM00382">
    <property type="entry name" value="AAA"/>
    <property type="match status" value="1"/>
</dbReference>
<evidence type="ECO:0000313" key="10">
    <source>
        <dbReference type="EMBL" id="PWS35589.1"/>
    </source>
</evidence>
<feature type="domain" description="ABC transporter" evidence="9">
    <location>
        <begin position="43"/>
        <end position="299"/>
    </location>
</feature>
<evidence type="ECO:0000259" key="9">
    <source>
        <dbReference type="PROSITE" id="PS50893"/>
    </source>
</evidence>
<protein>
    <submittedName>
        <fullName evidence="10">Methionine ABC transporter ATP-binding protein</fullName>
    </submittedName>
</protein>
<comment type="caution">
    <text evidence="10">The sequence shown here is derived from an EMBL/GenBank/DDBJ whole genome shotgun (WGS) entry which is preliminary data.</text>
</comment>
<evidence type="ECO:0000256" key="7">
    <source>
        <dbReference type="ARBA" id="ARBA00023136"/>
    </source>
</evidence>
<dbReference type="GO" id="GO:0016887">
    <property type="term" value="F:ATP hydrolysis activity"/>
    <property type="evidence" value="ECO:0007669"/>
    <property type="project" value="InterPro"/>
</dbReference>
<dbReference type="InterPro" id="IPR003593">
    <property type="entry name" value="AAA+_ATPase"/>
</dbReference>
<proteinExistence type="inferred from homology"/>
<dbReference type="GO" id="GO:0005524">
    <property type="term" value="F:ATP binding"/>
    <property type="evidence" value="ECO:0007669"/>
    <property type="project" value="UniProtKB-KW"/>
</dbReference>
<dbReference type="PANTHER" id="PTHR43297">
    <property type="entry name" value="OLIGOPEPTIDE TRANSPORT ATP-BINDING PROTEIN APPD"/>
    <property type="match status" value="1"/>
</dbReference>
<evidence type="ECO:0000256" key="5">
    <source>
        <dbReference type="ARBA" id="ARBA00022741"/>
    </source>
</evidence>
<dbReference type="Pfam" id="PF08352">
    <property type="entry name" value="oligo_HPY"/>
    <property type="match status" value="1"/>
</dbReference>
<dbReference type="CDD" id="cd03257">
    <property type="entry name" value="ABC_NikE_OppD_transporters"/>
    <property type="match status" value="1"/>
</dbReference>
<evidence type="ECO:0000313" key="11">
    <source>
        <dbReference type="Proteomes" id="UP000245765"/>
    </source>
</evidence>
<keyword evidence="6 10" id="KW-0067">ATP-binding</keyword>
<reference evidence="11" key="1">
    <citation type="submission" date="2018-05" db="EMBL/GenBank/DDBJ databases">
        <authorList>
            <person name="Du Z."/>
            <person name="Wang X."/>
        </authorList>
    </citation>
    <scope>NUCLEOTIDE SEQUENCE [LARGE SCALE GENOMIC DNA]</scope>
    <source>
        <strain evidence="11">CQN31</strain>
    </source>
</reference>
<organism evidence="10 11">
    <name type="scientific">Falsiroseomonas bella</name>
    <dbReference type="NCBI Taxonomy" id="2184016"/>
    <lineage>
        <taxon>Bacteria</taxon>
        <taxon>Pseudomonadati</taxon>
        <taxon>Pseudomonadota</taxon>
        <taxon>Alphaproteobacteria</taxon>
        <taxon>Acetobacterales</taxon>
        <taxon>Roseomonadaceae</taxon>
        <taxon>Falsiroseomonas</taxon>
    </lineage>
</organism>
<feature type="region of interest" description="Disordered" evidence="8">
    <location>
        <begin position="1"/>
        <end position="38"/>
    </location>
</feature>
<dbReference type="GO" id="GO:0005886">
    <property type="term" value="C:plasma membrane"/>
    <property type="evidence" value="ECO:0007669"/>
    <property type="project" value="UniProtKB-SubCell"/>
</dbReference>
<dbReference type="Proteomes" id="UP000245765">
    <property type="component" value="Unassembled WGS sequence"/>
</dbReference>
<dbReference type="Gene3D" id="3.40.50.300">
    <property type="entry name" value="P-loop containing nucleotide triphosphate hydrolases"/>
    <property type="match status" value="1"/>
</dbReference>
<evidence type="ECO:0000256" key="3">
    <source>
        <dbReference type="ARBA" id="ARBA00022448"/>
    </source>
</evidence>
<dbReference type="Pfam" id="PF00005">
    <property type="entry name" value="ABC_tran"/>
    <property type="match status" value="1"/>
</dbReference>
<keyword evidence="11" id="KW-1185">Reference proteome</keyword>
<dbReference type="FunFam" id="3.40.50.300:FF:000016">
    <property type="entry name" value="Oligopeptide ABC transporter ATP-binding component"/>
    <property type="match status" value="1"/>
</dbReference>
<dbReference type="InterPro" id="IPR017871">
    <property type="entry name" value="ABC_transporter-like_CS"/>
</dbReference>
<dbReference type="InterPro" id="IPR013563">
    <property type="entry name" value="Oligopep_ABC_C"/>
</dbReference>
<keyword evidence="5" id="KW-0547">Nucleotide-binding</keyword>
<evidence type="ECO:0000256" key="6">
    <source>
        <dbReference type="ARBA" id="ARBA00022840"/>
    </source>
</evidence>